<sequence>MQPHIQKAYQFLDDHLPTNYVYETNIILKEVNFVVSSDIIRNVRNKRTYNLDILNALLKVAKKQKHSLEALKEQTQI</sequence>
<dbReference type="RefSeq" id="WP_290270546.1">
    <property type="nucleotide sequence ID" value="NZ_JAUFQP010000010.1"/>
</dbReference>
<dbReference type="EMBL" id="JBHMFA010000017">
    <property type="protein sequence ID" value="MFB9106519.1"/>
    <property type="molecule type" value="Genomic_DNA"/>
</dbReference>
<name>A0ABV5H3R4_9FLAO</name>
<organism evidence="1 2">
    <name type="scientific">Algibacter miyuki</name>
    <dbReference type="NCBI Taxonomy" id="1306933"/>
    <lineage>
        <taxon>Bacteria</taxon>
        <taxon>Pseudomonadati</taxon>
        <taxon>Bacteroidota</taxon>
        <taxon>Flavobacteriia</taxon>
        <taxon>Flavobacteriales</taxon>
        <taxon>Flavobacteriaceae</taxon>
        <taxon>Algibacter</taxon>
    </lineage>
</organism>
<gene>
    <name evidence="1" type="ORF">ACFFU1_16545</name>
</gene>
<keyword evidence="2" id="KW-1185">Reference proteome</keyword>
<comment type="caution">
    <text evidence="1">The sequence shown here is derived from an EMBL/GenBank/DDBJ whole genome shotgun (WGS) entry which is preliminary data.</text>
</comment>
<reference evidence="1 2" key="1">
    <citation type="submission" date="2024-09" db="EMBL/GenBank/DDBJ databases">
        <authorList>
            <person name="Sun Q."/>
            <person name="Mori K."/>
        </authorList>
    </citation>
    <scope>NUCLEOTIDE SEQUENCE [LARGE SCALE GENOMIC DNA]</scope>
    <source>
        <strain evidence="1 2">CECT 8300</strain>
    </source>
</reference>
<evidence type="ECO:0000313" key="2">
    <source>
        <dbReference type="Proteomes" id="UP001589590"/>
    </source>
</evidence>
<accession>A0ABV5H3R4</accession>
<protein>
    <submittedName>
        <fullName evidence="1">Uncharacterized protein</fullName>
    </submittedName>
</protein>
<dbReference type="Proteomes" id="UP001589590">
    <property type="component" value="Unassembled WGS sequence"/>
</dbReference>
<evidence type="ECO:0000313" key="1">
    <source>
        <dbReference type="EMBL" id="MFB9106519.1"/>
    </source>
</evidence>
<proteinExistence type="predicted"/>